<dbReference type="AlphaFoldDB" id="A0A936F3Z7"/>
<dbReference type="Proteomes" id="UP000709959">
    <property type="component" value="Unassembled WGS sequence"/>
</dbReference>
<dbReference type="SUPFAM" id="SSF89155">
    <property type="entry name" value="TorD-like"/>
    <property type="match status" value="1"/>
</dbReference>
<dbReference type="GO" id="GO:0042128">
    <property type="term" value="P:nitrate assimilation"/>
    <property type="evidence" value="ECO:0007669"/>
    <property type="project" value="TreeGrafter"/>
</dbReference>
<organism evidence="1 2">
    <name type="scientific">Candidatus Geothrix odensensis</name>
    <dbReference type="NCBI Taxonomy" id="2954440"/>
    <lineage>
        <taxon>Bacteria</taxon>
        <taxon>Pseudomonadati</taxon>
        <taxon>Acidobacteriota</taxon>
        <taxon>Holophagae</taxon>
        <taxon>Holophagales</taxon>
        <taxon>Holophagaceae</taxon>
        <taxon>Geothrix</taxon>
    </lineage>
</organism>
<comment type="caution">
    <text evidence="1">The sequence shown here is derived from an EMBL/GenBank/DDBJ whole genome shotgun (WGS) entry which is preliminary data.</text>
</comment>
<accession>A0A936F3Z7</accession>
<gene>
    <name evidence="1" type="ORF">IPN91_13425</name>
</gene>
<dbReference type="InterPro" id="IPR036411">
    <property type="entry name" value="TorD-like_sf"/>
</dbReference>
<dbReference type="GO" id="GO:0016530">
    <property type="term" value="F:metallochaperone activity"/>
    <property type="evidence" value="ECO:0007669"/>
    <property type="project" value="TreeGrafter"/>
</dbReference>
<dbReference type="PANTHER" id="PTHR43680">
    <property type="entry name" value="NITRATE REDUCTASE MOLYBDENUM COFACTOR ASSEMBLY CHAPERONE"/>
    <property type="match status" value="1"/>
</dbReference>
<dbReference type="EMBL" id="JADKCH010000023">
    <property type="protein sequence ID" value="MBK8573596.1"/>
    <property type="molecule type" value="Genomic_DNA"/>
</dbReference>
<dbReference type="GO" id="GO:0051131">
    <property type="term" value="P:chaperone-mediated protein complex assembly"/>
    <property type="evidence" value="ECO:0007669"/>
    <property type="project" value="InterPro"/>
</dbReference>
<evidence type="ECO:0000313" key="1">
    <source>
        <dbReference type="EMBL" id="MBK8573596.1"/>
    </source>
</evidence>
<dbReference type="InterPro" id="IPR003765">
    <property type="entry name" value="NO3_reductase_chaperone_NarJ"/>
</dbReference>
<proteinExistence type="predicted"/>
<protein>
    <submittedName>
        <fullName evidence="1">Molecular chaperone TorD family protein</fullName>
    </submittedName>
</protein>
<evidence type="ECO:0000313" key="2">
    <source>
        <dbReference type="Proteomes" id="UP000709959"/>
    </source>
</evidence>
<reference evidence="1 2" key="1">
    <citation type="submission" date="2020-10" db="EMBL/GenBank/DDBJ databases">
        <title>Connecting structure to function with the recovery of over 1000 high-quality activated sludge metagenome-assembled genomes encoding full-length rRNA genes using long-read sequencing.</title>
        <authorList>
            <person name="Singleton C.M."/>
            <person name="Petriglieri F."/>
            <person name="Kristensen J.M."/>
            <person name="Kirkegaard R.H."/>
            <person name="Michaelsen T.Y."/>
            <person name="Andersen M.H."/>
            <person name="Karst S.M."/>
            <person name="Dueholm M.S."/>
            <person name="Nielsen P.H."/>
            <person name="Albertsen M."/>
        </authorList>
    </citation>
    <scope>NUCLEOTIDE SEQUENCE [LARGE SCALE GENOMIC DNA]</scope>
    <source>
        <strain evidence="1">OdNE_18-Q3-R46-58_MAXAC.008</strain>
    </source>
</reference>
<dbReference type="GO" id="GO:0051082">
    <property type="term" value="F:unfolded protein binding"/>
    <property type="evidence" value="ECO:0007669"/>
    <property type="project" value="InterPro"/>
</dbReference>
<dbReference type="PANTHER" id="PTHR43680:SF2">
    <property type="entry name" value="NITRATE REDUCTASE MOLYBDENUM COFACTOR ASSEMBLY CHAPERONE NARJ"/>
    <property type="match status" value="1"/>
</dbReference>
<name>A0A936F3Z7_9BACT</name>
<sequence>MRVPTQLIPGIAVLLRYPDADTPKLAGALADEAMKTGHPCQEFLEAFALVASTTSQEDMAELYTRSFDLNPECVLEIGWHLFGESYKRGQFLAMMRHHLRENEIEVGQDLPDYLPALLDLTMKLETQDAIDLVDDCILPAMEKIQSAMKDGAYAHLLQALFLIFTAHRMPAEVSHA</sequence>